<feature type="binding site" evidence="7">
    <location>
        <position position="42"/>
    </location>
    <ligand>
        <name>a divalent metal cation</name>
        <dbReference type="ChEBI" id="CHEBI:60240"/>
    </ligand>
</feature>
<reference evidence="11" key="1">
    <citation type="submission" date="2015-11" db="EMBL/GenBank/DDBJ databases">
        <authorList>
            <person name="Varghese N."/>
        </authorList>
    </citation>
    <scope>NUCLEOTIDE SEQUENCE [LARGE SCALE GENOMIC DNA]</scope>
</reference>
<proteinExistence type="inferred from homology"/>
<dbReference type="EC" id="4.6.1.12" evidence="3 7"/>
<evidence type="ECO:0000313" key="11">
    <source>
        <dbReference type="Proteomes" id="UP000320623"/>
    </source>
</evidence>
<comment type="similarity">
    <text evidence="7 8">Belongs to the IspF family.</text>
</comment>
<feature type="binding site" evidence="7">
    <location>
        <begin position="61"/>
        <end position="65"/>
    </location>
    <ligand>
        <name>4-CDP-2-C-methyl-D-erythritol 2-phosphate</name>
        <dbReference type="ChEBI" id="CHEBI:57919"/>
    </ligand>
</feature>
<dbReference type="InterPro" id="IPR003526">
    <property type="entry name" value="MECDP_synthase"/>
</dbReference>
<evidence type="ECO:0000256" key="8">
    <source>
        <dbReference type="RuleBase" id="RU004395"/>
    </source>
</evidence>
<evidence type="ECO:0000256" key="1">
    <source>
        <dbReference type="ARBA" id="ARBA00000200"/>
    </source>
</evidence>
<comment type="catalytic activity">
    <reaction evidence="1 7 8">
        <text>4-CDP-2-C-methyl-D-erythritol 2-phosphate = 2-C-methyl-D-erythritol 2,4-cyclic diphosphate + CMP</text>
        <dbReference type="Rhea" id="RHEA:23864"/>
        <dbReference type="ChEBI" id="CHEBI:57919"/>
        <dbReference type="ChEBI" id="CHEBI:58483"/>
        <dbReference type="ChEBI" id="CHEBI:60377"/>
        <dbReference type="EC" id="4.6.1.12"/>
    </reaction>
</comment>
<dbReference type="HAMAP" id="MF_00107">
    <property type="entry name" value="IspF"/>
    <property type="match status" value="1"/>
</dbReference>
<dbReference type="PANTHER" id="PTHR43181">
    <property type="entry name" value="2-C-METHYL-D-ERYTHRITOL 2,4-CYCLODIPHOSPHATE SYNTHASE, CHLOROPLASTIC"/>
    <property type="match status" value="1"/>
</dbReference>
<dbReference type="GO" id="GO:0016114">
    <property type="term" value="P:terpenoid biosynthetic process"/>
    <property type="evidence" value="ECO:0007669"/>
    <property type="project" value="InterPro"/>
</dbReference>
<evidence type="ECO:0000313" key="10">
    <source>
        <dbReference type="EMBL" id="CUU01923.1"/>
    </source>
</evidence>
<sequence>MKVGIGYDIHPLVKGRKLYIGGVEIPSEKGSLGHSDGDVLIHAICDALLGAMGTGNIGELFPDTDEKFKDAKSEIFLKQVKKILDENNFEILNIDSTVILEDVKLSPFVKEIKGRLSEILEIQPDKISIKPKRNEKFDSLGRGEAIACFAIVLIKPKGDLNGDKRNS</sequence>
<dbReference type="Gene3D" id="3.30.1330.50">
    <property type="entry name" value="2-C-methyl-D-erythritol 2,4-cyclodiphosphate synthase"/>
    <property type="match status" value="1"/>
</dbReference>
<feature type="site" description="Transition state stabilizer" evidence="7">
    <location>
        <position position="34"/>
    </location>
</feature>
<protein>
    <recommendedName>
        <fullName evidence="3 7">2-C-methyl-D-erythritol 2,4-cyclodiphosphate synthase</fullName>
        <shortName evidence="7">MECDP-synthase</shortName>
        <shortName evidence="7">MECPP-synthase</shortName>
        <shortName evidence="7">MECPS</shortName>
        <ecNumber evidence="3 7">4.6.1.12</ecNumber>
    </recommendedName>
</protein>
<dbReference type="Proteomes" id="UP000320623">
    <property type="component" value="Unassembled WGS sequence"/>
</dbReference>
<dbReference type="AlphaFoldDB" id="A0A0S4MU86"/>
<dbReference type="PANTHER" id="PTHR43181:SF1">
    <property type="entry name" value="2-C-METHYL-D-ERYTHRITOL 2,4-CYCLODIPHOSPHATE SYNTHASE, CHLOROPLASTIC"/>
    <property type="match status" value="1"/>
</dbReference>
<dbReference type="GO" id="GO:0008685">
    <property type="term" value="F:2-C-methyl-D-erythritol 2,4-cyclodiphosphate synthase activity"/>
    <property type="evidence" value="ECO:0007669"/>
    <property type="project" value="UniProtKB-UniRule"/>
</dbReference>
<evidence type="ECO:0000256" key="5">
    <source>
        <dbReference type="ARBA" id="ARBA00023229"/>
    </source>
</evidence>
<dbReference type="STRING" id="1643428.GCA_001442855_00363"/>
<feature type="binding site" evidence="7">
    <location>
        <position position="10"/>
    </location>
    <ligand>
        <name>a divalent metal cation</name>
        <dbReference type="ChEBI" id="CHEBI:60240"/>
    </ligand>
</feature>
<evidence type="ECO:0000256" key="3">
    <source>
        <dbReference type="ARBA" id="ARBA00012579"/>
    </source>
</evidence>
<feature type="binding site" evidence="7">
    <location>
        <begin position="56"/>
        <end position="58"/>
    </location>
    <ligand>
        <name>4-CDP-2-C-methyl-D-erythritol 2-phosphate</name>
        <dbReference type="ChEBI" id="CHEBI:57919"/>
    </ligand>
</feature>
<evidence type="ECO:0000259" key="9">
    <source>
        <dbReference type="Pfam" id="PF02542"/>
    </source>
</evidence>
<evidence type="ECO:0000256" key="7">
    <source>
        <dbReference type="HAMAP-Rule" id="MF_00107"/>
    </source>
</evidence>
<dbReference type="GO" id="GO:0046872">
    <property type="term" value="F:metal ion binding"/>
    <property type="evidence" value="ECO:0007669"/>
    <property type="project" value="UniProtKB-KW"/>
</dbReference>
<keyword evidence="4 7" id="KW-0479">Metal-binding</keyword>
<dbReference type="SUPFAM" id="SSF69765">
    <property type="entry name" value="IpsF-like"/>
    <property type="match status" value="1"/>
</dbReference>
<comment type="cofactor">
    <cofactor evidence="7">
        <name>a divalent metal cation</name>
        <dbReference type="ChEBI" id="CHEBI:60240"/>
    </cofactor>
    <text evidence="7">Binds 1 divalent metal cation per subunit.</text>
</comment>
<organism evidence="10 11">
    <name type="scientific">Candidatus Thermokryptus mobilis</name>
    <dbReference type="NCBI Taxonomy" id="1643428"/>
    <lineage>
        <taxon>Bacteria</taxon>
        <taxon>Pseudomonadati</taxon>
        <taxon>Candidatus Kryptoniota</taxon>
        <taxon>Candidatus Thermokryptus</taxon>
    </lineage>
</organism>
<dbReference type="PROSITE" id="PS01350">
    <property type="entry name" value="ISPF"/>
    <property type="match status" value="1"/>
</dbReference>
<feature type="binding site" evidence="7">
    <location>
        <begin position="8"/>
        <end position="10"/>
    </location>
    <ligand>
        <name>4-CDP-2-C-methyl-D-erythritol 2-phosphate</name>
        <dbReference type="ChEBI" id="CHEBI:57919"/>
    </ligand>
</feature>
<dbReference type="UniPathway" id="UPA00056">
    <property type="reaction ID" value="UER00095"/>
</dbReference>
<keyword evidence="6 7" id="KW-0456">Lyase</keyword>
<comment type="pathway">
    <text evidence="2 7">Isoprenoid biosynthesis; isopentenyl diphosphate biosynthesis via DXP pathway; isopentenyl diphosphate from 1-deoxy-D-xylulose 5-phosphate: step 4/6.</text>
</comment>
<dbReference type="Pfam" id="PF02542">
    <property type="entry name" value="YgbB"/>
    <property type="match status" value="1"/>
</dbReference>
<gene>
    <name evidence="7" type="primary">ispF</name>
    <name evidence="10" type="ORF">JGI1_00376</name>
</gene>
<feature type="binding site" evidence="7">
    <location>
        <begin position="34"/>
        <end position="35"/>
    </location>
    <ligand>
        <name>4-CDP-2-C-methyl-D-erythritol 2-phosphate</name>
        <dbReference type="ChEBI" id="CHEBI:57919"/>
    </ligand>
</feature>
<dbReference type="CDD" id="cd00554">
    <property type="entry name" value="MECDP_synthase"/>
    <property type="match status" value="1"/>
</dbReference>
<keyword evidence="5 7" id="KW-0414">Isoprene biosynthesis</keyword>
<comment type="caution">
    <text evidence="7">Lacks conserved residue(s) required for the propagation of feature annotation.</text>
</comment>
<name>A0A0S4MU86_9BACT</name>
<evidence type="ECO:0000256" key="6">
    <source>
        <dbReference type="ARBA" id="ARBA00023239"/>
    </source>
</evidence>
<dbReference type="NCBIfam" id="TIGR00151">
    <property type="entry name" value="ispF"/>
    <property type="match status" value="1"/>
</dbReference>
<feature type="domain" description="2-C-methyl-D-erythritol 2,4-cyclodiphosphate synthase" evidence="9">
    <location>
        <begin position="1"/>
        <end position="154"/>
    </location>
</feature>
<evidence type="ECO:0000256" key="4">
    <source>
        <dbReference type="ARBA" id="ARBA00022723"/>
    </source>
</evidence>
<feature type="binding site" evidence="7">
    <location>
        <position position="142"/>
    </location>
    <ligand>
        <name>4-CDP-2-C-methyl-D-erythritol 2-phosphate</name>
        <dbReference type="ChEBI" id="CHEBI:57919"/>
    </ligand>
</feature>
<dbReference type="InterPro" id="IPR020555">
    <property type="entry name" value="MECDP_synthase_CS"/>
</dbReference>
<dbReference type="InterPro" id="IPR036571">
    <property type="entry name" value="MECDP_synthase_sf"/>
</dbReference>
<accession>A0A0S4MU86</accession>
<feature type="binding site" evidence="7">
    <location>
        <position position="8"/>
    </location>
    <ligand>
        <name>a divalent metal cation</name>
        <dbReference type="ChEBI" id="CHEBI:60240"/>
    </ligand>
</feature>
<evidence type="ECO:0000256" key="2">
    <source>
        <dbReference type="ARBA" id="ARBA00004709"/>
    </source>
</evidence>
<keyword evidence="11" id="KW-1185">Reference proteome</keyword>
<dbReference type="EMBL" id="FAOO01000002">
    <property type="protein sequence ID" value="CUU01923.1"/>
    <property type="molecule type" value="Genomic_DNA"/>
</dbReference>
<comment type="subunit">
    <text evidence="7">Homotrimer.</text>
</comment>
<comment type="function">
    <text evidence="7">Involved in the biosynthesis of isopentenyl diphosphate (IPP) and dimethylallyl diphosphate (DMAPP), two major building blocks of isoprenoid compounds. Catalyzes the conversion of 4-diphosphocytidyl-2-C-methyl-D-erythritol 2-phosphate (CDP-ME2P) to 2-C-methyl-D-erythritol 2,4-cyclodiphosphate (ME-CPP) with a corresponding release of cytidine 5-monophosphate (CMP).</text>
</comment>
<dbReference type="GO" id="GO:0019288">
    <property type="term" value="P:isopentenyl diphosphate biosynthetic process, methylerythritol 4-phosphate pathway"/>
    <property type="evidence" value="ECO:0007669"/>
    <property type="project" value="UniProtKB-UniRule"/>
</dbReference>